<dbReference type="Proteomes" id="UP001150925">
    <property type="component" value="Unassembled WGS sequence"/>
</dbReference>
<evidence type="ECO:0000256" key="2">
    <source>
        <dbReference type="SAM" id="SignalP"/>
    </source>
</evidence>
<evidence type="ECO:0000313" key="4">
    <source>
        <dbReference type="Proteomes" id="UP001150925"/>
    </source>
</evidence>
<feature type="compositionally biased region" description="Polar residues" evidence="1">
    <location>
        <begin position="113"/>
        <end position="124"/>
    </location>
</feature>
<keyword evidence="4" id="KW-1185">Reference proteome</keyword>
<feature type="chain" id="PRO_5040754672" evidence="2">
    <location>
        <begin position="21"/>
        <end position="177"/>
    </location>
</feature>
<organism evidence="3 4">
    <name type="scientific">Dispira parvispora</name>
    <dbReference type="NCBI Taxonomy" id="1520584"/>
    <lineage>
        <taxon>Eukaryota</taxon>
        <taxon>Fungi</taxon>
        <taxon>Fungi incertae sedis</taxon>
        <taxon>Zoopagomycota</taxon>
        <taxon>Kickxellomycotina</taxon>
        <taxon>Dimargaritomycetes</taxon>
        <taxon>Dimargaritales</taxon>
        <taxon>Dimargaritaceae</taxon>
        <taxon>Dispira</taxon>
    </lineage>
</organism>
<dbReference type="EMBL" id="JANBPY010002134">
    <property type="protein sequence ID" value="KAJ1956393.1"/>
    <property type="molecule type" value="Genomic_DNA"/>
</dbReference>
<dbReference type="AlphaFoldDB" id="A0A9W8AQP1"/>
<proteinExistence type="predicted"/>
<reference evidence="3" key="1">
    <citation type="submission" date="2022-07" db="EMBL/GenBank/DDBJ databases">
        <title>Phylogenomic reconstructions and comparative analyses of Kickxellomycotina fungi.</title>
        <authorList>
            <person name="Reynolds N.K."/>
            <person name="Stajich J.E."/>
            <person name="Barry K."/>
            <person name="Grigoriev I.V."/>
            <person name="Crous P."/>
            <person name="Smith M.E."/>
        </authorList>
    </citation>
    <scope>NUCLEOTIDE SEQUENCE</scope>
    <source>
        <strain evidence="3">RSA 1196</strain>
    </source>
</reference>
<name>A0A9W8AQP1_9FUNG</name>
<feature type="region of interest" description="Disordered" evidence="1">
    <location>
        <begin position="35"/>
        <end position="135"/>
    </location>
</feature>
<feature type="compositionally biased region" description="Basic residues" evidence="1">
    <location>
        <begin position="74"/>
        <end position="86"/>
    </location>
</feature>
<accession>A0A9W8AQP1</accession>
<sequence length="177" mass="20329">MKILLAYVFLQAVMPSYLLACNKSPKPENLDVQTLNRRDLGVQPTHGQRGSVGKLQRRYYSSHSDTSDSDSGKRNHRHRHHHRGLYRRGDYSMLQSKHTPIGNLHRRQVDSRPVNTGDNQRSYFTSASDGSDYTDYSDDDYYRRASLDESGRSNNGGFWQGAKDWTQQAKDKLNPLP</sequence>
<keyword evidence="2" id="KW-0732">Signal</keyword>
<evidence type="ECO:0000313" key="3">
    <source>
        <dbReference type="EMBL" id="KAJ1956393.1"/>
    </source>
</evidence>
<protein>
    <submittedName>
        <fullName evidence="3">Uncharacterized protein</fullName>
    </submittedName>
</protein>
<feature type="signal peptide" evidence="2">
    <location>
        <begin position="1"/>
        <end position="20"/>
    </location>
</feature>
<feature type="region of interest" description="Disordered" evidence="1">
    <location>
        <begin position="147"/>
        <end position="177"/>
    </location>
</feature>
<gene>
    <name evidence="3" type="ORF">IWQ62_005310</name>
</gene>
<comment type="caution">
    <text evidence="3">The sequence shown here is derived from an EMBL/GenBank/DDBJ whole genome shotgun (WGS) entry which is preliminary data.</text>
</comment>
<feature type="compositionally biased region" description="Low complexity" evidence="1">
    <location>
        <begin position="125"/>
        <end position="134"/>
    </location>
</feature>
<evidence type="ECO:0000256" key="1">
    <source>
        <dbReference type="SAM" id="MobiDB-lite"/>
    </source>
</evidence>
<dbReference type="OrthoDB" id="10548942at2759"/>